<evidence type="ECO:0000256" key="11">
    <source>
        <dbReference type="ARBA" id="ARBA00048540"/>
    </source>
</evidence>
<keyword evidence="13" id="KW-0732">Signal</keyword>
<evidence type="ECO:0000256" key="9">
    <source>
        <dbReference type="ARBA" id="ARBA00022842"/>
    </source>
</evidence>
<comment type="caution">
    <text evidence="14">The sequence shown here is derived from an EMBL/GenBank/DDBJ whole genome shotgun (WGS) entry which is preliminary data.</text>
</comment>
<dbReference type="Pfam" id="PF02424">
    <property type="entry name" value="ApbE"/>
    <property type="match status" value="1"/>
</dbReference>
<evidence type="ECO:0000256" key="8">
    <source>
        <dbReference type="ARBA" id="ARBA00022827"/>
    </source>
</evidence>
<dbReference type="PANTHER" id="PTHR30040">
    <property type="entry name" value="THIAMINE BIOSYNTHESIS LIPOPROTEIN APBE"/>
    <property type="match status" value="1"/>
</dbReference>
<dbReference type="SUPFAM" id="SSF143631">
    <property type="entry name" value="ApbE-like"/>
    <property type="match status" value="1"/>
</dbReference>
<evidence type="ECO:0000313" key="15">
    <source>
        <dbReference type="Proteomes" id="UP001253545"/>
    </source>
</evidence>
<gene>
    <name evidence="14" type="ORF">RM552_09145</name>
</gene>
<dbReference type="PIRSF" id="PIRSF006268">
    <property type="entry name" value="ApbE"/>
    <property type="match status" value="1"/>
</dbReference>
<evidence type="ECO:0000256" key="5">
    <source>
        <dbReference type="ARBA" id="ARBA00022630"/>
    </source>
</evidence>
<evidence type="ECO:0000256" key="3">
    <source>
        <dbReference type="ARBA" id="ARBA00011955"/>
    </source>
</evidence>
<name>A0ABU2ZQU0_9ALTE</name>
<evidence type="ECO:0000256" key="2">
    <source>
        <dbReference type="ARBA" id="ARBA00008282"/>
    </source>
</evidence>
<proteinExistence type="inferred from homology"/>
<dbReference type="Proteomes" id="UP001253545">
    <property type="component" value="Unassembled WGS sequence"/>
</dbReference>
<keyword evidence="7 12" id="KW-0479">Metal-binding</keyword>
<sequence>MHRNNNVKFFFSKAHMSMLLLLISVTFSLNSHADWQKTDYSTMGTNILVEVYHKDAALREQATRAVFAEMERINQQFSTYIDSSELSQLNQNAYKNRVIVSKELFDLLVLSAEISELTQGAFDVTYASVGYLYSYPDKVKPSDEEIQQRLSAIDYRLLELKKDDLSVRYKNPNVKVDLGGVAKGYAVDNAIKILKSLGIEHALVTAGGDTRLLGDRLGKPWIVGIRDPRNRDKQAVLIPLAESAMSTSGDYERYFEENGERFHHIISPKTGKSTHEVQSVSIIGPESVYNDALSTAVFVMGLEKGIGLINGLPEFEAIVMDKQRRMHYSSGLGQ</sequence>
<protein>
    <recommendedName>
        <fullName evidence="4 12">FAD:protein FMN transferase</fullName>
        <ecNumber evidence="3 12">2.7.1.180</ecNumber>
    </recommendedName>
    <alternativeName>
        <fullName evidence="10 12">Flavin transferase</fullName>
    </alternativeName>
</protein>
<reference evidence="14 15" key="1">
    <citation type="submission" date="2023-09" db="EMBL/GenBank/DDBJ databases">
        <authorList>
            <person name="Rey-Velasco X."/>
        </authorList>
    </citation>
    <scope>NUCLEOTIDE SEQUENCE [LARGE SCALE GENOMIC DNA]</scope>
    <source>
        <strain evidence="14 15">P117</strain>
    </source>
</reference>
<evidence type="ECO:0000256" key="4">
    <source>
        <dbReference type="ARBA" id="ARBA00016337"/>
    </source>
</evidence>
<dbReference type="EMBL" id="JAVRHX010000002">
    <property type="protein sequence ID" value="MDT0595005.1"/>
    <property type="molecule type" value="Genomic_DNA"/>
</dbReference>
<evidence type="ECO:0000256" key="12">
    <source>
        <dbReference type="PIRNR" id="PIRNR006268"/>
    </source>
</evidence>
<dbReference type="EC" id="2.7.1.180" evidence="3 12"/>
<keyword evidence="9 12" id="KW-0460">Magnesium</keyword>
<dbReference type="RefSeq" id="WP_311368524.1">
    <property type="nucleotide sequence ID" value="NZ_JAVRHX010000002.1"/>
</dbReference>
<evidence type="ECO:0000256" key="6">
    <source>
        <dbReference type="ARBA" id="ARBA00022679"/>
    </source>
</evidence>
<feature type="signal peptide" evidence="13">
    <location>
        <begin position="1"/>
        <end position="33"/>
    </location>
</feature>
<comment type="similarity">
    <text evidence="2 12">Belongs to the ApbE family.</text>
</comment>
<keyword evidence="5 12" id="KW-0285">Flavoprotein</keyword>
<dbReference type="InterPro" id="IPR003374">
    <property type="entry name" value="ApbE-like_sf"/>
</dbReference>
<keyword evidence="15" id="KW-1185">Reference proteome</keyword>
<evidence type="ECO:0000256" key="10">
    <source>
        <dbReference type="ARBA" id="ARBA00031306"/>
    </source>
</evidence>
<keyword evidence="6 12" id="KW-0808">Transferase</keyword>
<comment type="catalytic activity">
    <reaction evidence="11 12">
        <text>L-threonyl-[protein] + FAD = FMN-L-threonyl-[protein] + AMP + H(+)</text>
        <dbReference type="Rhea" id="RHEA:36847"/>
        <dbReference type="Rhea" id="RHEA-COMP:11060"/>
        <dbReference type="Rhea" id="RHEA-COMP:11061"/>
        <dbReference type="ChEBI" id="CHEBI:15378"/>
        <dbReference type="ChEBI" id="CHEBI:30013"/>
        <dbReference type="ChEBI" id="CHEBI:57692"/>
        <dbReference type="ChEBI" id="CHEBI:74257"/>
        <dbReference type="ChEBI" id="CHEBI:456215"/>
        <dbReference type="EC" id="2.7.1.180"/>
    </reaction>
</comment>
<evidence type="ECO:0000313" key="14">
    <source>
        <dbReference type="EMBL" id="MDT0595005.1"/>
    </source>
</evidence>
<accession>A0ABU2ZQU0</accession>
<dbReference type="Gene3D" id="3.10.520.10">
    <property type="entry name" value="ApbE-like domains"/>
    <property type="match status" value="1"/>
</dbReference>
<feature type="chain" id="PRO_5046629095" description="FAD:protein FMN transferase" evidence="13">
    <location>
        <begin position="34"/>
        <end position="334"/>
    </location>
</feature>
<dbReference type="PANTHER" id="PTHR30040:SF2">
    <property type="entry name" value="FAD:PROTEIN FMN TRANSFERASE"/>
    <property type="match status" value="1"/>
</dbReference>
<dbReference type="GO" id="GO:0016740">
    <property type="term" value="F:transferase activity"/>
    <property type="evidence" value="ECO:0007669"/>
    <property type="project" value="UniProtKB-KW"/>
</dbReference>
<comment type="cofactor">
    <cofactor evidence="1">
        <name>Mg(2+)</name>
        <dbReference type="ChEBI" id="CHEBI:18420"/>
    </cofactor>
</comment>
<keyword evidence="8 12" id="KW-0274">FAD</keyword>
<evidence type="ECO:0000256" key="1">
    <source>
        <dbReference type="ARBA" id="ARBA00001946"/>
    </source>
</evidence>
<organism evidence="14 15">
    <name type="scientific">Glaciecola petra</name>
    <dbReference type="NCBI Taxonomy" id="3075602"/>
    <lineage>
        <taxon>Bacteria</taxon>
        <taxon>Pseudomonadati</taxon>
        <taxon>Pseudomonadota</taxon>
        <taxon>Gammaproteobacteria</taxon>
        <taxon>Alteromonadales</taxon>
        <taxon>Alteromonadaceae</taxon>
        <taxon>Glaciecola</taxon>
    </lineage>
</organism>
<evidence type="ECO:0000256" key="7">
    <source>
        <dbReference type="ARBA" id="ARBA00022723"/>
    </source>
</evidence>
<evidence type="ECO:0000256" key="13">
    <source>
        <dbReference type="SAM" id="SignalP"/>
    </source>
</evidence>
<dbReference type="InterPro" id="IPR024932">
    <property type="entry name" value="ApbE"/>
</dbReference>